<sequence>MDHVEAGGLSVAYLQDGPSNGWPVVLSHGFPYDVHAYDEVVPALTAHGARVIRPYLRGFGPTRFRSADTVRSGQQAALGSDLIALVDALRLDRPIVAGYDWGGLASCVAAALWPQRVSGLVSLAGYDIIDIERQRHAFDPLVEHTVWYQHLFQTERGREGLAAHRRDLCRMLWRQWSPRWAFDEATFARTAVSFDNPDFVDVVVHAYRHALGQVAGDPAYEELETRLAARPRITVPAVTLDGATDTLKPGGTADHAPMFVAGHEYRLVDAGHNLPQEAPAAFADAVLTVRERRAG</sequence>
<dbReference type="GO" id="GO:0016787">
    <property type="term" value="F:hydrolase activity"/>
    <property type="evidence" value="ECO:0007669"/>
    <property type="project" value="UniProtKB-KW"/>
</dbReference>
<dbReference type="PANTHER" id="PTHR43329">
    <property type="entry name" value="EPOXIDE HYDROLASE"/>
    <property type="match status" value="1"/>
</dbReference>
<evidence type="ECO:0000313" key="4">
    <source>
        <dbReference type="Proteomes" id="UP000619260"/>
    </source>
</evidence>
<dbReference type="InterPro" id="IPR000073">
    <property type="entry name" value="AB_hydrolase_1"/>
</dbReference>
<dbReference type="Pfam" id="PF00561">
    <property type="entry name" value="Abhydrolase_1"/>
    <property type="match status" value="1"/>
</dbReference>
<dbReference type="InterPro" id="IPR000639">
    <property type="entry name" value="Epox_hydrolase-like"/>
</dbReference>
<dbReference type="PRINTS" id="PR00412">
    <property type="entry name" value="EPOXHYDRLASE"/>
</dbReference>
<dbReference type="Proteomes" id="UP000619260">
    <property type="component" value="Unassembled WGS sequence"/>
</dbReference>
<accession>A0A8J3YLQ6</accession>
<dbReference type="RefSeq" id="WP_203899722.1">
    <property type="nucleotide sequence ID" value="NZ_BOPF01000009.1"/>
</dbReference>
<protein>
    <submittedName>
        <fullName evidence="3">Alpha/beta hydrolase</fullName>
    </submittedName>
</protein>
<proteinExistence type="predicted"/>
<dbReference type="AlphaFoldDB" id="A0A8J3YLQ6"/>
<evidence type="ECO:0000313" key="3">
    <source>
        <dbReference type="EMBL" id="GIJ46200.1"/>
    </source>
</evidence>
<comment type="caution">
    <text evidence="3">The sequence shown here is derived from an EMBL/GenBank/DDBJ whole genome shotgun (WGS) entry which is preliminary data.</text>
</comment>
<keyword evidence="4" id="KW-1185">Reference proteome</keyword>
<gene>
    <name evidence="3" type="ORF">Val02_30860</name>
</gene>
<dbReference type="InterPro" id="IPR029058">
    <property type="entry name" value="AB_hydrolase_fold"/>
</dbReference>
<organism evidence="3 4">
    <name type="scientific">Virgisporangium aliadipatigenens</name>
    <dbReference type="NCBI Taxonomy" id="741659"/>
    <lineage>
        <taxon>Bacteria</taxon>
        <taxon>Bacillati</taxon>
        <taxon>Actinomycetota</taxon>
        <taxon>Actinomycetes</taxon>
        <taxon>Micromonosporales</taxon>
        <taxon>Micromonosporaceae</taxon>
        <taxon>Virgisporangium</taxon>
    </lineage>
</organism>
<reference evidence="3" key="1">
    <citation type="submission" date="2021-01" db="EMBL/GenBank/DDBJ databases">
        <title>Whole genome shotgun sequence of Virgisporangium aliadipatigenens NBRC 105644.</title>
        <authorList>
            <person name="Komaki H."/>
            <person name="Tamura T."/>
        </authorList>
    </citation>
    <scope>NUCLEOTIDE SEQUENCE</scope>
    <source>
        <strain evidence="3">NBRC 105644</strain>
    </source>
</reference>
<keyword evidence="1 3" id="KW-0378">Hydrolase</keyword>
<dbReference type="EMBL" id="BOPF01000009">
    <property type="protein sequence ID" value="GIJ46200.1"/>
    <property type="molecule type" value="Genomic_DNA"/>
</dbReference>
<feature type="domain" description="AB hydrolase-1" evidence="2">
    <location>
        <begin position="23"/>
        <end position="135"/>
    </location>
</feature>
<dbReference type="SUPFAM" id="SSF53474">
    <property type="entry name" value="alpha/beta-Hydrolases"/>
    <property type="match status" value="1"/>
</dbReference>
<dbReference type="Gene3D" id="3.40.50.1820">
    <property type="entry name" value="alpha/beta hydrolase"/>
    <property type="match status" value="1"/>
</dbReference>
<evidence type="ECO:0000259" key="2">
    <source>
        <dbReference type="Pfam" id="PF00561"/>
    </source>
</evidence>
<evidence type="ECO:0000256" key="1">
    <source>
        <dbReference type="ARBA" id="ARBA00022801"/>
    </source>
</evidence>
<name>A0A8J3YLQ6_9ACTN</name>